<comment type="caution">
    <text evidence="2">The sequence shown here is derived from an EMBL/GenBank/DDBJ whole genome shotgun (WGS) entry which is preliminary data.</text>
</comment>
<protein>
    <recommendedName>
        <fullName evidence="4">Porin</fullName>
    </recommendedName>
</protein>
<name>A0A2M9ZVB1_9LEPT</name>
<evidence type="ECO:0000256" key="1">
    <source>
        <dbReference type="SAM" id="SignalP"/>
    </source>
</evidence>
<dbReference type="AlphaFoldDB" id="A0A2M9ZVB1"/>
<feature type="signal peptide" evidence="1">
    <location>
        <begin position="1"/>
        <end position="20"/>
    </location>
</feature>
<keyword evidence="3" id="KW-1185">Reference proteome</keyword>
<organism evidence="2 3">
    <name type="scientific">Leptospira neocaledonica</name>
    <dbReference type="NCBI Taxonomy" id="2023192"/>
    <lineage>
        <taxon>Bacteria</taxon>
        <taxon>Pseudomonadati</taxon>
        <taxon>Spirochaetota</taxon>
        <taxon>Spirochaetia</taxon>
        <taxon>Leptospirales</taxon>
        <taxon>Leptospiraceae</taxon>
        <taxon>Leptospira</taxon>
    </lineage>
</organism>
<evidence type="ECO:0008006" key="4">
    <source>
        <dbReference type="Google" id="ProtNLM"/>
    </source>
</evidence>
<accession>A0A2M9ZVB1</accession>
<dbReference type="RefSeq" id="WP_100769588.1">
    <property type="nucleotide sequence ID" value="NZ_NPEA01000009.1"/>
</dbReference>
<dbReference type="Proteomes" id="UP000231843">
    <property type="component" value="Unassembled WGS sequence"/>
</dbReference>
<reference evidence="2 3" key="1">
    <citation type="submission" date="2017-07" db="EMBL/GenBank/DDBJ databases">
        <title>Leptospira spp. isolated from tropical soils.</title>
        <authorList>
            <person name="Thibeaux R."/>
            <person name="Iraola G."/>
            <person name="Ferres I."/>
            <person name="Bierque E."/>
            <person name="Girault D."/>
            <person name="Soupe-Gilbert M.-E."/>
            <person name="Picardeau M."/>
            <person name="Goarant C."/>
        </authorList>
    </citation>
    <scope>NUCLEOTIDE SEQUENCE [LARGE SCALE GENOMIC DNA]</scope>
    <source>
        <strain evidence="2 3">ES4-C-A1</strain>
    </source>
</reference>
<proteinExistence type="predicted"/>
<keyword evidence="1" id="KW-0732">Signal</keyword>
<evidence type="ECO:0000313" key="2">
    <source>
        <dbReference type="EMBL" id="PJZ75893.1"/>
    </source>
</evidence>
<sequence length="371" mass="40513">MLKRIFGILLVILSYSEAFAQVPPTSSADPIPVSEKRRSTYFKVTADAVNSATTRNALLIENALFSNRFGQGKSVHFDPVANPTYRGAGIEWGMTIKHASGFFRSNILVAASALSASQAQNNVSNQVGGFFAENSVTNYYFSDNKLATARVGYYGDFLPFHNTNNSFLEKIGIRVGLEAYGNQIDLGSSLNNKSGSFSTFSPSKPGIDFFTSEKIKYSESTLNAVIGLNYEIEFAKKHKINLGVEHFQSVYGNGNYENKTSGINSFGGGMIIPTSTKIHGEVTNKINGNRLFLGYAYSFTETFSIRFTYGLTKAIHEVIDSQVKDKPNAAAIVLGTGDASSLLYSMANPMSANPRSVDSRNQFGLAFEFKF</sequence>
<gene>
    <name evidence="2" type="ORF">CH365_16115</name>
</gene>
<feature type="chain" id="PRO_5014637931" description="Porin" evidence="1">
    <location>
        <begin position="21"/>
        <end position="371"/>
    </location>
</feature>
<dbReference type="OrthoDB" id="319878at2"/>
<dbReference type="EMBL" id="NPEA01000009">
    <property type="protein sequence ID" value="PJZ75893.1"/>
    <property type="molecule type" value="Genomic_DNA"/>
</dbReference>
<evidence type="ECO:0000313" key="3">
    <source>
        <dbReference type="Proteomes" id="UP000231843"/>
    </source>
</evidence>